<dbReference type="Proteomes" id="UP000000238">
    <property type="component" value="Chromosome"/>
</dbReference>
<dbReference type="HOGENOM" id="CLU_094477_0_0_6"/>
<dbReference type="eggNOG" id="COG0834">
    <property type="taxonomic scope" value="Bacteria"/>
</dbReference>
<dbReference type="EMBL" id="CP000155">
    <property type="protein sequence ID" value="ABC27620.1"/>
    <property type="molecule type" value="Genomic_DNA"/>
</dbReference>
<protein>
    <recommendedName>
        <fullName evidence="3">ABC-type amino acid transport/signal transduction systems, periplasmic component/domain</fullName>
    </recommendedName>
</protein>
<gene>
    <name evidence="1" type="ordered locus">HCH_00722</name>
</gene>
<sequence>MSPSDLRIGPGLFYYSAGYPGHYLIGSKMLKQLAILILTSLINHASYAENVDRIIWVTPEWEGSVEKDGKGLYNEIIFAAFRHVNIEVNQIIVPWKRAELMVKDGHADMYGGLDPTEEYPQARYPVSVITEAVTFLPDHFGEWKGLESLAGKNGVWIRGYTDYIDDKVKQYLQGEDLNSRESALSKVYLKRADYYFDNLRQTNITFSNILVDKTQFRTEPVTRVFLYMTFANNERGEYLREKYNEGVAYLIETHQLLPLYEKYGREYPIE</sequence>
<evidence type="ECO:0008006" key="3">
    <source>
        <dbReference type="Google" id="ProtNLM"/>
    </source>
</evidence>
<evidence type="ECO:0000313" key="1">
    <source>
        <dbReference type="EMBL" id="ABC27620.1"/>
    </source>
</evidence>
<reference evidence="1 2" key="1">
    <citation type="journal article" date="2005" name="Nucleic Acids Res.">
        <title>Genomic blueprint of Hahella chejuensis, a marine microbe producing an algicidal agent.</title>
        <authorList>
            <person name="Jeong H."/>
            <person name="Yim J.H."/>
            <person name="Lee C."/>
            <person name="Choi S.-H."/>
            <person name="Park Y.K."/>
            <person name="Yoon S.H."/>
            <person name="Hur C.-G."/>
            <person name="Kang H.-Y."/>
            <person name="Kim D."/>
            <person name="Lee H.H."/>
            <person name="Park K.H."/>
            <person name="Park S.-H."/>
            <person name="Park H.-S."/>
            <person name="Lee H.K."/>
            <person name="Oh T.K."/>
            <person name="Kim J.F."/>
        </authorList>
    </citation>
    <scope>NUCLEOTIDE SEQUENCE [LARGE SCALE GENOMIC DNA]</scope>
    <source>
        <strain evidence="1 2">KCTC 2396</strain>
    </source>
</reference>
<name>Q2SP04_HAHCH</name>
<dbReference type="SUPFAM" id="SSF53850">
    <property type="entry name" value="Periplasmic binding protein-like II"/>
    <property type="match status" value="1"/>
</dbReference>
<keyword evidence="2" id="KW-1185">Reference proteome</keyword>
<accession>Q2SP04</accession>
<organism evidence="1 2">
    <name type="scientific">Hahella chejuensis (strain KCTC 2396)</name>
    <dbReference type="NCBI Taxonomy" id="349521"/>
    <lineage>
        <taxon>Bacteria</taxon>
        <taxon>Pseudomonadati</taxon>
        <taxon>Pseudomonadota</taxon>
        <taxon>Gammaproteobacteria</taxon>
        <taxon>Oceanospirillales</taxon>
        <taxon>Hahellaceae</taxon>
        <taxon>Hahella</taxon>
    </lineage>
</organism>
<dbReference type="Gene3D" id="3.40.190.10">
    <property type="entry name" value="Periplasmic binding protein-like II"/>
    <property type="match status" value="2"/>
</dbReference>
<dbReference type="KEGG" id="hch:HCH_00722"/>
<proteinExistence type="predicted"/>
<dbReference type="AlphaFoldDB" id="Q2SP04"/>
<evidence type="ECO:0000313" key="2">
    <source>
        <dbReference type="Proteomes" id="UP000000238"/>
    </source>
</evidence>